<dbReference type="Proteomes" id="UP000584670">
    <property type="component" value="Unassembled WGS sequence"/>
</dbReference>
<comment type="caution">
    <text evidence="1">The sequence shown here is derived from an EMBL/GenBank/DDBJ whole genome shotgun (WGS) entry which is preliminary data.</text>
</comment>
<reference evidence="1 2" key="1">
    <citation type="submission" date="2020-08" db="EMBL/GenBank/DDBJ databases">
        <title>Streptomyces sp. PSKA01 genome sequencing and assembly.</title>
        <authorList>
            <person name="Mandal S."/>
            <person name="Maiti P.K."/>
            <person name="Das P."/>
        </authorList>
    </citation>
    <scope>NUCLEOTIDE SEQUENCE [LARGE SCALE GENOMIC DNA]</scope>
    <source>
        <strain evidence="1 2">PSKA01</strain>
    </source>
</reference>
<protein>
    <submittedName>
        <fullName evidence="1">Uncharacterized protein</fullName>
    </submittedName>
</protein>
<organism evidence="1 2">
    <name type="scientific">Streptomyces cupreus</name>
    <dbReference type="NCBI Taxonomy" id="2759956"/>
    <lineage>
        <taxon>Bacteria</taxon>
        <taxon>Bacillati</taxon>
        <taxon>Actinomycetota</taxon>
        <taxon>Actinomycetes</taxon>
        <taxon>Kitasatosporales</taxon>
        <taxon>Streptomycetaceae</taxon>
        <taxon>Streptomyces</taxon>
    </lineage>
</organism>
<evidence type="ECO:0000313" key="1">
    <source>
        <dbReference type="EMBL" id="MBC2902768.1"/>
    </source>
</evidence>
<proteinExistence type="predicted"/>
<dbReference type="AlphaFoldDB" id="A0A7X1M9L4"/>
<keyword evidence="2" id="KW-1185">Reference proteome</keyword>
<dbReference type="EMBL" id="JACMSF010000013">
    <property type="protein sequence ID" value="MBC2902768.1"/>
    <property type="molecule type" value="Genomic_DNA"/>
</dbReference>
<dbReference type="RefSeq" id="WP_186282681.1">
    <property type="nucleotide sequence ID" value="NZ_JACMSF010000013.1"/>
</dbReference>
<gene>
    <name evidence="1" type="ORF">H4N64_14350</name>
</gene>
<accession>A0A7X1M9L4</accession>
<evidence type="ECO:0000313" key="2">
    <source>
        <dbReference type="Proteomes" id="UP000584670"/>
    </source>
</evidence>
<sequence length="51" mass="5612">MTAHAYEFAALVAAARFVTESAPPDIPEQALEQLRQLLSDYDMQTARAGDM</sequence>
<name>A0A7X1M9L4_9ACTN</name>